<dbReference type="AlphaFoldDB" id="A0A520MZ46"/>
<evidence type="ECO:0000256" key="1">
    <source>
        <dbReference type="ARBA" id="ARBA00004496"/>
    </source>
</evidence>
<name>A0A520MZ46_9GAMM</name>
<comment type="similarity">
    <text evidence="2">Belongs to the PhoH family.</text>
</comment>
<dbReference type="EMBL" id="SHBE01000004">
    <property type="protein sequence ID" value="RZO26446.1"/>
    <property type="molecule type" value="Genomic_DNA"/>
</dbReference>
<dbReference type="Pfam" id="PF02562">
    <property type="entry name" value="PhoH"/>
    <property type="match status" value="1"/>
</dbReference>
<proteinExistence type="inferred from homology"/>
<dbReference type="GO" id="GO:0005524">
    <property type="term" value="F:ATP binding"/>
    <property type="evidence" value="ECO:0007669"/>
    <property type="project" value="UniProtKB-KW"/>
</dbReference>
<organism evidence="8 9">
    <name type="scientific">SAR86 cluster bacterium</name>
    <dbReference type="NCBI Taxonomy" id="2030880"/>
    <lineage>
        <taxon>Bacteria</taxon>
        <taxon>Pseudomonadati</taxon>
        <taxon>Pseudomonadota</taxon>
        <taxon>Gammaproteobacteria</taxon>
        <taxon>SAR86 cluster</taxon>
    </lineage>
</organism>
<evidence type="ECO:0000256" key="3">
    <source>
        <dbReference type="ARBA" id="ARBA00022490"/>
    </source>
</evidence>
<accession>A0A520MZ46</accession>
<evidence type="ECO:0000256" key="2">
    <source>
        <dbReference type="ARBA" id="ARBA00010393"/>
    </source>
</evidence>
<dbReference type="GO" id="GO:0005829">
    <property type="term" value="C:cytosol"/>
    <property type="evidence" value="ECO:0007669"/>
    <property type="project" value="TreeGrafter"/>
</dbReference>
<comment type="subcellular location">
    <subcellularLocation>
        <location evidence="1">Cytoplasm</location>
    </subcellularLocation>
</comment>
<evidence type="ECO:0000256" key="5">
    <source>
        <dbReference type="ARBA" id="ARBA00022840"/>
    </source>
</evidence>
<dbReference type="Gene3D" id="3.40.50.300">
    <property type="entry name" value="P-loop containing nucleotide triphosphate hydrolases"/>
    <property type="match status" value="1"/>
</dbReference>
<keyword evidence="3" id="KW-0963">Cytoplasm</keyword>
<dbReference type="InterPro" id="IPR003714">
    <property type="entry name" value="PhoH"/>
</dbReference>
<evidence type="ECO:0000256" key="4">
    <source>
        <dbReference type="ARBA" id="ARBA00022741"/>
    </source>
</evidence>
<sequence>MYSHNLNFSNLSPDRLLLLCGELNKNLKQIEKALQVKVKQNGTEFNISGKKEDVNIGVNALFDLKEKLELNSAITPDIVHLSLHSAKFDEAENNEKNSLFIKTPRVAVSARGKNQNEYLNNIKNSDLTFGIGPSGTGKTFLAVACAVDDLLKEKIRKIVLVRPAVEAGERLGFLPGDLSSKIDPYLRPLYDALHDMLGAERVNRLVERDVIEIAPLAYMRGRTLREAFIIMDEGQNTTIEQMKMFLTRLGFGSKAVVNGDLSQIDLPKSITSGLKHSIEVLKDVQNIKFTRFGAKDVIRHSLVQEIVQAYDNFE</sequence>
<evidence type="ECO:0000259" key="7">
    <source>
        <dbReference type="Pfam" id="PF02562"/>
    </source>
</evidence>
<evidence type="ECO:0000313" key="8">
    <source>
        <dbReference type="EMBL" id="RZO26446.1"/>
    </source>
</evidence>
<comment type="caution">
    <text evidence="8">The sequence shown here is derived from an EMBL/GenBank/DDBJ whole genome shotgun (WGS) entry which is preliminary data.</text>
</comment>
<keyword evidence="4" id="KW-0547">Nucleotide-binding</keyword>
<dbReference type="InterPro" id="IPR051451">
    <property type="entry name" value="PhoH2-like"/>
</dbReference>
<keyword evidence="5" id="KW-0067">ATP-binding</keyword>
<dbReference type="SUPFAM" id="SSF52540">
    <property type="entry name" value="P-loop containing nucleoside triphosphate hydrolases"/>
    <property type="match status" value="1"/>
</dbReference>
<dbReference type="InterPro" id="IPR027417">
    <property type="entry name" value="P-loop_NTPase"/>
</dbReference>
<protein>
    <recommendedName>
        <fullName evidence="6">PhoH-like protein</fullName>
    </recommendedName>
</protein>
<reference evidence="8 9" key="1">
    <citation type="submission" date="2019-02" db="EMBL/GenBank/DDBJ databases">
        <title>Prokaryotic population dynamics and viral predation in marine succession experiment using metagenomics: the confinement effect.</title>
        <authorList>
            <person name="Haro-Moreno J.M."/>
            <person name="Rodriguez-Valera F."/>
            <person name="Lopez-Perez M."/>
        </authorList>
    </citation>
    <scope>NUCLEOTIDE SEQUENCE [LARGE SCALE GENOMIC DNA]</scope>
    <source>
        <strain evidence="8">MED-G159</strain>
    </source>
</reference>
<feature type="domain" description="PhoH-like protein" evidence="7">
    <location>
        <begin position="108"/>
        <end position="311"/>
    </location>
</feature>
<dbReference type="PANTHER" id="PTHR30473:SF1">
    <property type="entry name" value="PHOH-LIKE PROTEIN"/>
    <property type="match status" value="1"/>
</dbReference>
<gene>
    <name evidence="8" type="ORF">EVA92_02815</name>
</gene>
<dbReference type="PANTHER" id="PTHR30473">
    <property type="entry name" value="PROTEIN PHOH"/>
    <property type="match status" value="1"/>
</dbReference>
<evidence type="ECO:0000313" key="9">
    <source>
        <dbReference type="Proteomes" id="UP000315825"/>
    </source>
</evidence>
<dbReference type="Proteomes" id="UP000315825">
    <property type="component" value="Unassembled WGS sequence"/>
</dbReference>
<evidence type="ECO:0000256" key="6">
    <source>
        <dbReference type="ARBA" id="ARBA00039970"/>
    </source>
</evidence>
<dbReference type="FunFam" id="3.40.50.300:FF:000013">
    <property type="entry name" value="PhoH family ATPase"/>
    <property type="match status" value="1"/>
</dbReference>